<accession>A0ABQ7E2N0</accession>
<feature type="region of interest" description="Disordered" evidence="1">
    <location>
        <begin position="1"/>
        <end position="63"/>
    </location>
</feature>
<reference evidence="2 3" key="1">
    <citation type="journal article" date="2020" name="BMC Genomics">
        <title>Intraspecific diversification of the crop wild relative Brassica cretica Lam. using demographic model selection.</title>
        <authorList>
            <person name="Kioukis A."/>
            <person name="Michalopoulou V.A."/>
            <person name="Briers L."/>
            <person name="Pirintsos S."/>
            <person name="Studholme D.J."/>
            <person name="Pavlidis P."/>
            <person name="Sarris P.F."/>
        </authorList>
    </citation>
    <scope>NUCLEOTIDE SEQUENCE [LARGE SCALE GENOMIC DNA]</scope>
    <source>
        <strain evidence="3">cv. PFS-1207/04</strain>
    </source>
</reference>
<evidence type="ECO:0000313" key="2">
    <source>
        <dbReference type="EMBL" id="KAF3590665.1"/>
    </source>
</evidence>
<evidence type="ECO:0000313" key="3">
    <source>
        <dbReference type="Proteomes" id="UP000266723"/>
    </source>
</evidence>
<feature type="compositionally biased region" description="Basic and acidic residues" evidence="1">
    <location>
        <begin position="105"/>
        <end position="130"/>
    </location>
</feature>
<feature type="compositionally biased region" description="Basic and acidic residues" evidence="1">
    <location>
        <begin position="1"/>
        <end position="11"/>
    </location>
</feature>
<comment type="caution">
    <text evidence="2">The sequence shown here is derived from an EMBL/GenBank/DDBJ whole genome shotgun (WGS) entry which is preliminary data.</text>
</comment>
<protein>
    <submittedName>
        <fullName evidence="2">Uncharacterized protein</fullName>
    </submittedName>
</protein>
<keyword evidence="3" id="KW-1185">Reference proteome</keyword>
<gene>
    <name evidence="2" type="ORF">DY000_02021652</name>
</gene>
<evidence type="ECO:0000256" key="1">
    <source>
        <dbReference type="SAM" id="MobiDB-lite"/>
    </source>
</evidence>
<sequence length="255" mass="27643">MLVPTDDKEQATESMPPPPARRGIVLALRSPSATPNAPPKGRKRRCTRGNNGESYQQGGSSLASGHRTKFVCLIDELFSECGSEAERLSKELSESQEKSSQLEAKLTDIEDTHSAEEKQARKAKSSEVRRLQKKIQSEGGSKSRDAEMVADVLRAEFQARLAKIAVFLDSLVTVHDRDLALANVDGSISEAQLFKNEEILSPLDEEARLLVRKEELATVDGDFGLILTAAKLECGSLPCPGEPEGQDPAAGEDEG</sequence>
<proteinExistence type="predicted"/>
<name>A0ABQ7E2N0_BRACR</name>
<feature type="compositionally biased region" description="Polar residues" evidence="1">
    <location>
        <begin position="48"/>
        <end position="63"/>
    </location>
</feature>
<organism evidence="2 3">
    <name type="scientific">Brassica cretica</name>
    <name type="common">Mustard</name>
    <dbReference type="NCBI Taxonomy" id="69181"/>
    <lineage>
        <taxon>Eukaryota</taxon>
        <taxon>Viridiplantae</taxon>
        <taxon>Streptophyta</taxon>
        <taxon>Embryophyta</taxon>
        <taxon>Tracheophyta</taxon>
        <taxon>Spermatophyta</taxon>
        <taxon>Magnoliopsida</taxon>
        <taxon>eudicotyledons</taxon>
        <taxon>Gunneridae</taxon>
        <taxon>Pentapetalae</taxon>
        <taxon>rosids</taxon>
        <taxon>malvids</taxon>
        <taxon>Brassicales</taxon>
        <taxon>Brassicaceae</taxon>
        <taxon>Brassiceae</taxon>
        <taxon>Brassica</taxon>
    </lineage>
</organism>
<dbReference type="Proteomes" id="UP000266723">
    <property type="component" value="Unassembled WGS sequence"/>
</dbReference>
<dbReference type="EMBL" id="QGKV02000299">
    <property type="protein sequence ID" value="KAF3590665.1"/>
    <property type="molecule type" value="Genomic_DNA"/>
</dbReference>
<feature type="region of interest" description="Disordered" evidence="1">
    <location>
        <begin position="89"/>
        <end position="142"/>
    </location>
</feature>